<dbReference type="Gene3D" id="3.30.160.660">
    <property type="match status" value="1"/>
</dbReference>
<evidence type="ECO:0000313" key="2">
    <source>
        <dbReference type="EMBL" id="MBE0366782.1"/>
    </source>
</evidence>
<gene>
    <name evidence="2" type="ORF">PAUR_a0026</name>
</gene>
<dbReference type="RefSeq" id="WP_192506290.1">
    <property type="nucleotide sequence ID" value="NZ_AQGV01000011.1"/>
</dbReference>
<dbReference type="Gene3D" id="3.30.40.250">
    <property type="match status" value="1"/>
</dbReference>
<dbReference type="PANTHER" id="PTHR37809:SF1">
    <property type="entry name" value="RIBOSOMAL PROTEIN S12 METHYLTHIOTRANSFERASE ACCESSORY FACTOR YCAO"/>
    <property type="match status" value="1"/>
</dbReference>
<name>A0ABR9E7R7_9GAMM</name>
<reference evidence="2 3" key="1">
    <citation type="submission" date="2015-03" db="EMBL/GenBank/DDBJ databases">
        <title>Genome sequence of Pseudoalteromonas aurantia.</title>
        <authorList>
            <person name="Xie B.-B."/>
            <person name="Rong J.-C."/>
            <person name="Qin Q.-L."/>
            <person name="Zhang Y.-Z."/>
        </authorList>
    </citation>
    <scope>NUCLEOTIDE SEQUENCE [LARGE SCALE GENOMIC DNA]</scope>
    <source>
        <strain evidence="2 3">208</strain>
    </source>
</reference>
<dbReference type="Proteomes" id="UP000615755">
    <property type="component" value="Unassembled WGS sequence"/>
</dbReference>
<dbReference type="Gene3D" id="3.30.1330.230">
    <property type="match status" value="1"/>
</dbReference>
<dbReference type="NCBIfam" id="TIGR00702">
    <property type="entry name" value="YcaO-type kinase domain"/>
    <property type="match status" value="1"/>
</dbReference>
<protein>
    <recommendedName>
        <fullName evidence="1">YcaO domain-containing protein</fullName>
    </recommendedName>
</protein>
<evidence type="ECO:0000259" key="1">
    <source>
        <dbReference type="PROSITE" id="PS51664"/>
    </source>
</evidence>
<sequence length="723" mass="82695">MNTNQLIWHPKFLPYRFERIGVLLIAEHEFFWLSERDYPAVTTINDTLAQPLQNASTIAHSTVHCATFLYRANQLVKHKILCNNSDPMTIKYRQPSPQLCSQLYVSDNFEIKSISSAASDFLKLWSMKLQTVLKSKEKNRADKLHILLVDDLLDKQLLPLTKKLDKYCVIKVTGNILQFTPIFSKKRNTSPQSLATKKASLRYLQDLLRQNRPVNHFIACQSEGRVAFAPYELRHEFLEPQWQDIQRLLKQQMESHHCELLQYDIANDQTSTHLIPEDRRVLTLQKTLFGQPILLQSSPITYNTDGGSRTLTPEQTILKIMPFVDPVTGFISHLKPLETKDEGPIKIYQTAFFKTPLGKHINRLDNSSFVQSCLGKGVSHAQSQASALCEAIERRNAQYQGNEPFHISTAHSLNERHMSFHQLAPFSEKQYAMFCDINNPESQRSQAVRRYHSDSIHWFASWSLSNNERVYLPLSICFANIPFTDDSFGRWHSNGAAAGNSLEEAILQGLFELIERDATAIWWYNQIHRPAFELSRIALDYFAPLNDTLKVSHNFWVLDLTHDFGIPVMAAVGEHLHNGGLIFGFGCHLEPEMAAQRALTELCQLIPVRDQKNAPFDFDAITKRPFLYPQNVPVESVKLVTDKDIKNNIQAVVAALEEQNIEVLVVDYTRDELPINTAKVIAPGLCHIWPQLANQRLYQVPVDLGWVKQAKNESTINQQGLYV</sequence>
<comment type="caution">
    <text evidence="2">The sequence shown here is derived from an EMBL/GenBank/DDBJ whole genome shotgun (WGS) entry which is preliminary data.</text>
</comment>
<feature type="domain" description="YcaO" evidence="1">
    <location>
        <begin position="375"/>
        <end position="723"/>
    </location>
</feature>
<accession>A0ABR9E7R7</accession>
<keyword evidence="3" id="KW-1185">Reference proteome</keyword>
<dbReference type="EMBL" id="AQGV01000011">
    <property type="protein sequence ID" value="MBE0366782.1"/>
    <property type="molecule type" value="Genomic_DNA"/>
</dbReference>
<dbReference type="InterPro" id="IPR003776">
    <property type="entry name" value="YcaO-like_dom"/>
</dbReference>
<evidence type="ECO:0000313" key="3">
    <source>
        <dbReference type="Proteomes" id="UP000615755"/>
    </source>
</evidence>
<proteinExistence type="predicted"/>
<dbReference type="PROSITE" id="PS51664">
    <property type="entry name" value="YCAO"/>
    <property type="match status" value="1"/>
</dbReference>
<organism evidence="2 3">
    <name type="scientific">Pseudoalteromonas aurantia 208</name>
    <dbReference type="NCBI Taxonomy" id="1314867"/>
    <lineage>
        <taxon>Bacteria</taxon>
        <taxon>Pseudomonadati</taxon>
        <taxon>Pseudomonadota</taxon>
        <taxon>Gammaproteobacteria</taxon>
        <taxon>Alteromonadales</taxon>
        <taxon>Pseudoalteromonadaceae</taxon>
        <taxon>Pseudoalteromonas</taxon>
    </lineage>
</organism>
<dbReference type="Pfam" id="PF02624">
    <property type="entry name" value="YcaO"/>
    <property type="match status" value="1"/>
</dbReference>
<dbReference type="PANTHER" id="PTHR37809">
    <property type="entry name" value="RIBOSOMAL PROTEIN S12 METHYLTHIOTRANSFERASE ACCESSORY FACTOR YCAO"/>
    <property type="match status" value="1"/>
</dbReference>